<evidence type="ECO:0000313" key="6">
    <source>
        <dbReference type="Proteomes" id="UP000429958"/>
    </source>
</evidence>
<dbReference type="CDD" id="cd08547">
    <property type="entry name" value="Type_II_cohesin"/>
    <property type="match status" value="1"/>
</dbReference>
<dbReference type="InterPro" id="IPR025883">
    <property type="entry name" value="Cadherin-like_domain"/>
</dbReference>
<dbReference type="RefSeq" id="WP_154470595.1">
    <property type="nucleotide sequence ID" value="NZ_VUMD01000001.1"/>
</dbReference>
<evidence type="ECO:0000256" key="2">
    <source>
        <dbReference type="SAM" id="Phobius"/>
    </source>
</evidence>
<evidence type="ECO:0000256" key="1">
    <source>
        <dbReference type="SAM" id="MobiDB-lite"/>
    </source>
</evidence>
<feature type="region of interest" description="Disordered" evidence="1">
    <location>
        <begin position="395"/>
        <end position="451"/>
    </location>
</feature>
<protein>
    <recommendedName>
        <fullName evidence="4">Cadherin-like beta-sandwich-like domain-containing protein</fullName>
    </recommendedName>
</protein>
<evidence type="ECO:0000256" key="3">
    <source>
        <dbReference type="SAM" id="SignalP"/>
    </source>
</evidence>
<feature type="domain" description="Cadherin-like beta-sandwich-like" evidence="4">
    <location>
        <begin position="159"/>
        <end position="240"/>
    </location>
</feature>
<feature type="chain" id="PRO_5039575760" description="Cadherin-like beta-sandwich-like domain-containing protein" evidence="3">
    <location>
        <begin position="25"/>
        <end position="615"/>
    </location>
</feature>
<feature type="signal peptide" evidence="3">
    <location>
        <begin position="1"/>
        <end position="24"/>
    </location>
</feature>
<dbReference type="EMBL" id="VUMD01000001">
    <property type="protein sequence ID" value="MSS35182.1"/>
    <property type="molecule type" value="Genomic_DNA"/>
</dbReference>
<keyword evidence="2" id="KW-1133">Transmembrane helix</keyword>
<feature type="compositionally biased region" description="Polar residues" evidence="1">
    <location>
        <begin position="535"/>
        <end position="547"/>
    </location>
</feature>
<proteinExistence type="predicted"/>
<organism evidence="5 6">
    <name type="scientific">Clostridium porci</name>
    <dbReference type="NCBI Taxonomy" id="2605778"/>
    <lineage>
        <taxon>Bacteria</taxon>
        <taxon>Bacillati</taxon>
        <taxon>Bacillota</taxon>
        <taxon>Clostridia</taxon>
        <taxon>Eubacteriales</taxon>
        <taxon>Clostridiaceae</taxon>
        <taxon>Clostridium</taxon>
    </lineage>
</organism>
<feature type="compositionally biased region" description="Basic and acidic residues" evidence="1">
    <location>
        <begin position="416"/>
        <end position="428"/>
    </location>
</feature>
<keyword evidence="6" id="KW-1185">Reference proteome</keyword>
<dbReference type="Gene3D" id="2.60.40.680">
    <property type="match status" value="1"/>
</dbReference>
<keyword evidence="2" id="KW-0472">Membrane</keyword>
<dbReference type="InterPro" id="IPR008965">
    <property type="entry name" value="CBM2/CBM3_carb-bd_dom_sf"/>
</dbReference>
<evidence type="ECO:0000259" key="4">
    <source>
        <dbReference type="Pfam" id="PF12733"/>
    </source>
</evidence>
<keyword evidence="2" id="KW-0812">Transmembrane</keyword>
<dbReference type="GO" id="GO:0030246">
    <property type="term" value="F:carbohydrate binding"/>
    <property type="evidence" value="ECO:0007669"/>
    <property type="project" value="InterPro"/>
</dbReference>
<dbReference type="AlphaFoldDB" id="A0A7X2TAW4"/>
<gene>
    <name evidence="5" type="ORF">FYJ39_00955</name>
</gene>
<name>A0A7X2TAW4_9CLOT</name>
<accession>A0A7X2TAW4</accession>
<dbReference type="Pfam" id="PF12733">
    <property type="entry name" value="Cadherin-like"/>
    <property type="match status" value="1"/>
</dbReference>
<feature type="region of interest" description="Disordered" evidence="1">
    <location>
        <begin position="531"/>
        <end position="615"/>
    </location>
</feature>
<feature type="transmembrane region" description="Helical" evidence="2">
    <location>
        <begin position="366"/>
        <end position="390"/>
    </location>
</feature>
<dbReference type="SUPFAM" id="SSF49384">
    <property type="entry name" value="Carbohydrate-binding domain"/>
    <property type="match status" value="1"/>
</dbReference>
<comment type="caution">
    <text evidence="5">The sequence shown here is derived from an EMBL/GenBank/DDBJ whole genome shotgun (WGS) entry which is preliminary data.</text>
</comment>
<reference evidence="5 6" key="1">
    <citation type="submission" date="2019-08" db="EMBL/GenBank/DDBJ databases">
        <title>In-depth cultivation of the pig gut microbiome towards novel bacterial diversity and tailored functional studies.</title>
        <authorList>
            <person name="Wylensek D."/>
            <person name="Hitch T.C.A."/>
            <person name="Clavel T."/>
        </authorList>
    </citation>
    <scope>NUCLEOTIDE SEQUENCE [LARGE SCALE GENOMIC DNA]</scope>
    <source>
        <strain evidence="5 6">WCA-389-WT-23D1</strain>
    </source>
</reference>
<dbReference type="Proteomes" id="UP000429958">
    <property type="component" value="Unassembled WGS sequence"/>
</dbReference>
<keyword evidence="3" id="KW-0732">Signal</keyword>
<feature type="compositionally biased region" description="Acidic residues" evidence="1">
    <location>
        <begin position="605"/>
        <end position="615"/>
    </location>
</feature>
<sequence length="615" mass="67253">MMRQMKRRAAVFVAAFVMTIAVSAGFFTAWAASGRIAFSDPSATVGSQVNVNMKITSSESLQSVNVMLSYDSDVLEFVSGTNAEGDAGAIHVRGDGGTPNTKTMSFTLTFNARTAGSSKIAVTSQEVYGSNSQLVTVDQLGSSTVTVGALQTASKDATLKSLQVSPGALTPQFSPDVDTYSVTVGTDVEKLIVTAQCTDENATNVVSGYEDLQMGENRVTCKVTAQDGETTKEYVIVVTKTEGGASTEESGLSTGVKMKISKREITVLEPDESVKIPDGFKESIINIDDNNKVRGWVWGNETEHQYCIVYGMNEAGEKNFYRYDMKDTERTIQRYFEDPAVGNMVSKADYDELARTYDKLCDDYKMFQIFLIAAILIAVGLLILVLIVVLKKNNGSGGKGKAVLKGGKRKRGANTRSHDFLEDGDKNGSVKGYRGNNQEDGRAAGYQDEYGDDGYEAGYQDEYSDDGYEAGYQDEYGDDGYEAGYQDEYGDDGYKAGYQDEYEGDGCLEGEQNEHEAAGRQNVVCQGEHGEYQAADSQNHGYNAQQQHAHHRGKDKAQAADRHTGSFQNEIEYRDASSKKGGSRQAQKQYGDDLQEPDLKKNTEDDMDDFEIFDL</sequence>
<feature type="compositionally biased region" description="Basic and acidic residues" evidence="1">
    <location>
        <begin position="555"/>
        <end position="564"/>
    </location>
</feature>
<evidence type="ECO:0000313" key="5">
    <source>
        <dbReference type="EMBL" id="MSS35182.1"/>
    </source>
</evidence>